<dbReference type="AlphaFoldDB" id="A0A061RY77"/>
<feature type="non-terminal residue" evidence="1">
    <location>
        <position position="1"/>
    </location>
</feature>
<organism evidence="1">
    <name type="scientific">Tetraselmis sp. GSL018</name>
    <dbReference type="NCBI Taxonomy" id="582737"/>
    <lineage>
        <taxon>Eukaryota</taxon>
        <taxon>Viridiplantae</taxon>
        <taxon>Chlorophyta</taxon>
        <taxon>core chlorophytes</taxon>
        <taxon>Chlorodendrophyceae</taxon>
        <taxon>Chlorodendrales</taxon>
        <taxon>Chlorodendraceae</taxon>
        <taxon>Tetraselmis</taxon>
    </lineage>
</organism>
<dbReference type="EMBL" id="GBEZ01008622">
    <property type="protein sequence ID" value="JAC76928.1"/>
    <property type="molecule type" value="Transcribed_RNA"/>
</dbReference>
<gene>
    <name evidence="1" type="ORF">TSPGSL018_18899</name>
</gene>
<evidence type="ECO:0000313" key="1">
    <source>
        <dbReference type="EMBL" id="JAC76928.1"/>
    </source>
</evidence>
<accession>A0A061RY77</accession>
<proteinExistence type="predicted"/>
<protein>
    <submittedName>
        <fullName evidence="1">Uncharacterized protein</fullName>
    </submittedName>
</protein>
<name>A0A061RY77_9CHLO</name>
<reference evidence="1" key="1">
    <citation type="submission" date="2014-05" db="EMBL/GenBank/DDBJ databases">
        <title>The transcriptome of the halophilic microalga Tetraselmis sp. GSL018 isolated from the Great Salt Lake, Utah.</title>
        <authorList>
            <person name="Jinkerson R.E."/>
            <person name="D'Adamo S."/>
            <person name="Posewitz M.C."/>
        </authorList>
    </citation>
    <scope>NUCLEOTIDE SEQUENCE</scope>
    <source>
        <strain evidence="1">GSL018</strain>
    </source>
</reference>
<sequence length="49" mass="5511">TVERFLSSTRSRMEQDQQLRQDIVSDGENIPLVSKEHGCTAACVFSEVL</sequence>